<evidence type="ECO:0000313" key="2">
    <source>
        <dbReference type="EMBL" id="MFC4981257.1"/>
    </source>
</evidence>
<feature type="compositionally biased region" description="Basic and acidic residues" evidence="1">
    <location>
        <begin position="1"/>
        <end position="23"/>
    </location>
</feature>
<keyword evidence="3" id="KW-1185">Reference proteome</keyword>
<feature type="region of interest" description="Disordered" evidence="1">
    <location>
        <begin position="1"/>
        <end position="29"/>
    </location>
</feature>
<reference evidence="3" key="1">
    <citation type="journal article" date="2019" name="Int. J. Syst. Evol. Microbiol.">
        <title>The Global Catalogue of Microorganisms (GCM) 10K type strain sequencing project: providing services to taxonomists for standard genome sequencing and annotation.</title>
        <authorList>
            <consortium name="The Broad Institute Genomics Platform"/>
            <consortium name="The Broad Institute Genome Sequencing Center for Infectious Disease"/>
            <person name="Wu L."/>
            <person name="Ma J."/>
        </authorList>
    </citation>
    <scope>NUCLEOTIDE SEQUENCE [LARGE SCALE GENOMIC DNA]</scope>
    <source>
        <strain evidence="3">ICMP 257</strain>
    </source>
</reference>
<protein>
    <submittedName>
        <fullName evidence="2">DUF6233 domain-containing protein</fullName>
    </submittedName>
</protein>
<dbReference type="Proteomes" id="UP001595908">
    <property type="component" value="Unassembled WGS sequence"/>
</dbReference>
<evidence type="ECO:0000256" key="1">
    <source>
        <dbReference type="SAM" id="MobiDB-lite"/>
    </source>
</evidence>
<dbReference type="RefSeq" id="WP_244300347.1">
    <property type="nucleotide sequence ID" value="NZ_JBFAGR010000037.1"/>
</dbReference>
<organism evidence="2 3">
    <name type="scientific">Streptomyces atroolivaceus</name>
    <dbReference type="NCBI Taxonomy" id="66869"/>
    <lineage>
        <taxon>Bacteria</taxon>
        <taxon>Bacillati</taxon>
        <taxon>Actinomycetota</taxon>
        <taxon>Actinomycetes</taxon>
        <taxon>Kitasatosporales</taxon>
        <taxon>Streptomycetaceae</taxon>
        <taxon>Streptomyces</taxon>
    </lineage>
</organism>
<sequence length="83" mass="9607">MDRRIRELEGQEQQEKRQRERARAAQSWKIQPQRSSSSALLHRGNCMLYKNSFGFMSREEAVVALTDPDIEACQICNPRAGLQ</sequence>
<evidence type="ECO:0000313" key="3">
    <source>
        <dbReference type="Proteomes" id="UP001595908"/>
    </source>
</evidence>
<dbReference type="InterPro" id="IPR046200">
    <property type="entry name" value="DUF6233"/>
</dbReference>
<dbReference type="EMBL" id="JBHSJE010000006">
    <property type="protein sequence ID" value="MFC4981257.1"/>
    <property type="molecule type" value="Genomic_DNA"/>
</dbReference>
<name>A0ABV9VEB1_STRAZ</name>
<dbReference type="GeneID" id="31236812"/>
<gene>
    <name evidence="2" type="ORF">ACFPL4_23340</name>
</gene>
<proteinExistence type="predicted"/>
<dbReference type="Pfam" id="PF19746">
    <property type="entry name" value="DUF6233"/>
    <property type="match status" value="1"/>
</dbReference>
<comment type="caution">
    <text evidence="2">The sequence shown here is derived from an EMBL/GenBank/DDBJ whole genome shotgun (WGS) entry which is preliminary data.</text>
</comment>
<accession>A0ABV9VEB1</accession>